<comment type="caution">
    <text evidence="2">The sequence shown here is derived from an EMBL/GenBank/DDBJ whole genome shotgun (WGS) entry which is preliminary data.</text>
</comment>
<dbReference type="InterPro" id="IPR018712">
    <property type="entry name" value="Tle1-like_cat"/>
</dbReference>
<dbReference type="AlphaFoldDB" id="A0A395SI34"/>
<feature type="domain" description="T6SS Phospholipase effector Tle1-like catalytic" evidence="1">
    <location>
        <begin position="9"/>
        <end position="258"/>
    </location>
</feature>
<dbReference type="Pfam" id="PF09994">
    <property type="entry name" value="T6SS_Tle1-like_cat"/>
    <property type="match status" value="1"/>
</dbReference>
<organism evidence="2 3">
    <name type="scientific">Fusarium sporotrichioides</name>
    <dbReference type="NCBI Taxonomy" id="5514"/>
    <lineage>
        <taxon>Eukaryota</taxon>
        <taxon>Fungi</taxon>
        <taxon>Dikarya</taxon>
        <taxon>Ascomycota</taxon>
        <taxon>Pezizomycotina</taxon>
        <taxon>Sordariomycetes</taxon>
        <taxon>Hypocreomycetidae</taxon>
        <taxon>Hypocreales</taxon>
        <taxon>Nectriaceae</taxon>
        <taxon>Fusarium</taxon>
    </lineage>
</organism>
<dbReference type="InterPro" id="IPR029058">
    <property type="entry name" value="AB_hydrolase_fold"/>
</dbReference>
<accession>A0A395SI34</accession>
<dbReference type="PANTHER" id="PTHR33840:SF1">
    <property type="entry name" value="TLE1 PHOSPHOLIPASE DOMAIN-CONTAINING PROTEIN"/>
    <property type="match status" value="1"/>
</dbReference>
<proteinExistence type="predicted"/>
<keyword evidence="3" id="KW-1185">Reference proteome</keyword>
<sequence length="398" mass="45495">MSTPTATKWIICLDGTSNSESQIDKSRTNVSRIRECISREDNNQVRQFSRYWGGIGTGFRNPLNALQQVVGDGIDMIIIEAYKHLCENYQENRGDSIFLIGFSRGAYAARCIADLIDQEGLPLNGGMEKVHAIYKNWSQNSSKKRSRQPRMSERHYPDITACALWDTVSSIGMPIPKGMLRRKFASVDSELPGNVQHVFQALSLHEYRYHFFPIVLLPSTASHQPTIEQCWFAGYHADVGGGCEKDALAHFALVWMISKLETWLKFDIQNLFSDGSFPTDTTWKVGDPCGVRHRRGTHRLPITDSMSFGFMIGGSKYRIPQMEFWNQDGPYTVTDHQESTERMHATARFLSQRNLEWVRKDIARFDNLKHGAGDPEPNTVLVWVRDWLENHRRTAVPH</sequence>
<dbReference type="EMBL" id="PXOF01000039">
    <property type="protein sequence ID" value="RGP71752.1"/>
    <property type="molecule type" value="Genomic_DNA"/>
</dbReference>
<evidence type="ECO:0000313" key="3">
    <source>
        <dbReference type="Proteomes" id="UP000266152"/>
    </source>
</evidence>
<reference evidence="2 3" key="1">
    <citation type="journal article" date="2018" name="PLoS Pathog.">
        <title>Evolution of structural diversity of trichothecenes, a family of toxins produced by plant pathogenic and entomopathogenic fungi.</title>
        <authorList>
            <person name="Proctor R.H."/>
            <person name="McCormick S.P."/>
            <person name="Kim H.S."/>
            <person name="Cardoza R.E."/>
            <person name="Stanley A.M."/>
            <person name="Lindo L."/>
            <person name="Kelly A."/>
            <person name="Brown D.W."/>
            <person name="Lee T."/>
            <person name="Vaughan M.M."/>
            <person name="Alexander N.J."/>
            <person name="Busman M."/>
            <person name="Gutierrez S."/>
        </authorList>
    </citation>
    <scope>NUCLEOTIDE SEQUENCE [LARGE SCALE GENOMIC DNA]</scope>
    <source>
        <strain evidence="2 3">NRRL 3299</strain>
    </source>
</reference>
<evidence type="ECO:0000313" key="2">
    <source>
        <dbReference type="EMBL" id="RGP71752.1"/>
    </source>
</evidence>
<dbReference type="STRING" id="5514.A0A395SI34"/>
<evidence type="ECO:0000259" key="1">
    <source>
        <dbReference type="Pfam" id="PF09994"/>
    </source>
</evidence>
<dbReference type="PANTHER" id="PTHR33840">
    <property type="match status" value="1"/>
</dbReference>
<protein>
    <submittedName>
        <fullName evidence="2">Peptidoglycan binding domain-containing</fullName>
    </submittedName>
</protein>
<dbReference type="Proteomes" id="UP000266152">
    <property type="component" value="Unassembled WGS sequence"/>
</dbReference>
<dbReference type="SUPFAM" id="SSF53474">
    <property type="entry name" value="alpha/beta-Hydrolases"/>
    <property type="match status" value="1"/>
</dbReference>
<name>A0A395SI34_FUSSP</name>
<gene>
    <name evidence="2" type="ORF">FSPOR_3118</name>
</gene>